<gene>
    <name evidence="2" type="ORF">ER308_14745</name>
</gene>
<dbReference type="Proteomes" id="UP000291469">
    <property type="component" value="Chromosome"/>
</dbReference>
<dbReference type="Pfam" id="PF00535">
    <property type="entry name" value="Glycos_transf_2"/>
    <property type="match status" value="1"/>
</dbReference>
<dbReference type="GO" id="GO:0016740">
    <property type="term" value="F:transferase activity"/>
    <property type="evidence" value="ECO:0007669"/>
    <property type="project" value="UniProtKB-KW"/>
</dbReference>
<dbReference type="InterPro" id="IPR001173">
    <property type="entry name" value="Glyco_trans_2-like"/>
</dbReference>
<dbReference type="AlphaFoldDB" id="A0A411YHK2"/>
<dbReference type="Gene3D" id="3.90.550.10">
    <property type="entry name" value="Spore Coat Polysaccharide Biosynthesis Protein SpsA, Chain A"/>
    <property type="match status" value="1"/>
</dbReference>
<dbReference type="SUPFAM" id="SSF53448">
    <property type="entry name" value="Nucleotide-diphospho-sugar transferases"/>
    <property type="match status" value="1"/>
</dbReference>
<evidence type="ECO:0000313" key="2">
    <source>
        <dbReference type="EMBL" id="QBI20693.1"/>
    </source>
</evidence>
<protein>
    <submittedName>
        <fullName evidence="2">Glycosyltransferase</fullName>
    </submittedName>
</protein>
<keyword evidence="2" id="KW-0808">Transferase</keyword>
<feature type="domain" description="Glycosyltransferase 2-like" evidence="1">
    <location>
        <begin position="437"/>
        <end position="494"/>
    </location>
</feature>
<dbReference type="KEGG" id="erz:ER308_14745"/>
<proteinExistence type="predicted"/>
<dbReference type="CDD" id="cd00761">
    <property type="entry name" value="Glyco_tranf_GTA_type"/>
    <property type="match status" value="1"/>
</dbReference>
<dbReference type="RefSeq" id="WP_131155687.1">
    <property type="nucleotide sequence ID" value="NZ_CP036402.1"/>
</dbReference>
<name>A0A411YHK2_9ACTN</name>
<evidence type="ECO:0000259" key="1">
    <source>
        <dbReference type="Pfam" id="PF00535"/>
    </source>
</evidence>
<organism evidence="2 3">
    <name type="scientific">Egibacter rhizosphaerae</name>
    <dbReference type="NCBI Taxonomy" id="1670831"/>
    <lineage>
        <taxon>Bacteria</taxon>
        <taxon>Bacillati</taxon>
        <taxon>Actinomycetota</taxon>
        <taxon>Nitriliruptoria</taxon>
        <taxon>Egibacterales</taxon>
        <taxon>Egibacteraceae</taxon>
        <taxon>Egibacter</taxon>
    </lineage>
</organism>
<reference evidence="2 3" key="1">
    <citation type="submission" date="2019-01" db="EMBL/GenBank/DDBJ databases">
        <title>Egibacter rhizosphaerae EGI 80759T.</title>
        <authorList>
            <person name="Chen D.-D."/>
            <person name="Tian Y."/>
            <person name="Jiao J.-Y."/>
            <person name="Zhang X.-T."/>
            <person name="Zhang Y.-G."/>
            <person name="Zhang Y."/>
            <person name="Xiao M."/>
            <person name="Shu W.-S."/>
            <person name="Li W.-J."/>
        </authorList>
    </citation>
    <scope>NUCLEOTIDE SEQUENCE [LARGE SCALE GENOMIC DNA]</scope>
    <source>
        <strain evidence="2 3">EGI 80759</strain>
    </source>
</reference>
<dbReference type="InterPro" id="IPR029044">
    <property type="entry name" value="Nucleotide-diphossugar_trans"/>
</dbReference>
<keyword evidence="3" id="KW-1185">Reference proteome</keyword>
<evidence type="ECO:0000313" key="3">
    <source>
        <dbReference type="Proteomes" id="UP000291469"/>
    </source>
</evidence>
<dbReference type="EMBL" id="CP036402">
    <property type="protein sequence ID" value="QBI20693.1"/>
    <property type="molecule type" value="Genomic_DNA"/>
</dbReference>
<dbReference type="OrthoDB" id="6713581at2"/>
<accession>A0A411YHK2</accession>
<sequence length="621" mass="64369">MAEDRRPASATVDGDLVVAAGDDLPRLRTWLGEAALTVTVPPIDLAAADARGKLRAVADGDRLAVLLTAAHARWRQLLAPALHRAGDARVCVLRGLRGAGRVDELVEVAAEAGLEPADARGVTVDGLPGVDLTLRRASDPMAWAGALLAIAGHTTGQTSPERAGPRVAIHGSAGAWVDGLAHAVGVDAAWIDDPAALRRASPDVVLLGPDAPAAPSALEAVDTAVAAGALVLSVGAPSPGWADRVTALVPPGPAPVPFNAIAPAGRDAPIHDVTDDLAADAPTAAATLVRLGAAGTPVVAPDLPDAVAGLLAPPVAELLRHPPAPLLEAEPADAGDPRGAHARREVIRQRHGVRLRRAVLRAHEVGGWWDARAADLGLRRAESTAVSAVCATRRPEFWPHVRAQLTAQTHRPLECVLVLHGPAWEGTEPDTGGLDVPITTVRVDPELPLGAALNRGVAAASGAIVTKIDDDDWYGPDHVADLVAALETGGATLAGKGAEFYYLAGSDLTVQRVNDRYEAPSRLIAGNTLTIRRADLDAVGGFHAVDRTEDRRLVADVQRWGGVVYRTHGFGHVVQRHDRGHTWHVADAELAEGARWIGDGLALATADCAADDRPDAPDAGG</sequence>